<sequence length="105" mass="11007">MTVGFMISLVGLVGDFGASTINKVMVALGNLVTAYRREGCEAIMEVDDIPTSIMAIEVNRCGRGSSLYMPCSCSTSTTPQNRSISTVANKDEATGDILGHDGDNG</sequence>
<feature type="compositionally biased region" description="Basic and acidic residues" evidence="1">
    <location>
        <begin position="89"/>
        <end position="105"/>
    </location>
</feature>
<evidence type="ECO:0000313" key="4">
    <source>
        <dbReference type="Proteomes" id="UP000287651"/>
    </source>
</evidence>
<evidence type="ECO:0000313" key="3">
    <source>
        <dbReference type="EMBL" id="RRT50386.1"/>
    </source>
</evidence>
<feature type="chain" id="PRO_5019277424" evidence="2">
    <location>
        <begin position="19"/>
        <end position="105"/>
    </location>
</feature>
<dbReference type="AlphaFoldDB" id="A0A426YFC2"/>
<protein>
    <submittedName>
        <fullName evidence="3">Uncharacterized protein</fullName>
    </submittedName>
</protein>
<accession>A0A426YFC2</accession>
<reference evidence="3 4" key="1">
    <citation type="journal article" date="2014" name="Agronomy (Basel)">
        <title>A Draft Genome Sequence for Ensete ventricosum, the Drought-Tolerant Tree Against Hunger.</title>
        <authorList>
            <person name="Harrison J."/>
            <person name="Moore K.A."/>
            <person name="Paszkiewicz K."/>
            <person name="Jones T."/>
            <person name="Grant M."/>
            <person name="Ambacheew D."/>
            <person name="Muzemil S."/>
            <person name="Studholme D.J."/>
        </authorList>
    </citation>
    <scope>NUCLEOTIDE SEQUENCE [LARGE SCALE GENOMIC DNA]</scope>
</reference>
<name>A0A426YFC2_ENSVE</name>
<dbReference type="Proteomes" id="UP000287651">
    <property type="component" value="Unassembled WGS sequence"/>
</dbReference>
<dbReference type="EMBL" id="AMZH03012792">
    <property type="protein sequence ID" value="RRT50386.1"/>
    <property type="molecule type" value="Genomic_DNA"/>
</dbReference>
<keyword evidence="2" id="KW-0732">Signal</keyword>
<gene>
    <name evidence="3" type="ORF">B296_00032203</name>
</gene>
<organism evidence="3 4">
    <name type="scientific">Ensete ventricosum</name>
    <name type="common">Abyssinian banana</name>
    <name type="synonym">Musa ensete</name>
    <dbReference type="NCBI Taxonomy" id="4639"/>
    <lineage>
        <taxon>Eukaryota</taxon>
        <taxon>Viridiplantae</taxon>
        <taxon>Streptophyta</taxon>
        <taxon>Embryophyta</taxon>
        <taxon>Tracheophyta</taxon>
        <taxon>Spermatophyta</taxon>
        <taxon>Magnoliopsida</taxon>
        <taxon>Liliopsida</taxon>
        <taxon>Zingiberales</taxon>
        <taxon>Musaceae</taxon>
        <taxon>Ensete</taxon>
    </lineage>
</organism>
<feature type="signal peptide" evidence="2">
    <location>
        <begin position="1"/>
        <end position="18"/>
    </location>
</feature>
<comment type="caution">
    <text evidence="3">The sequence shown here is derived from an EMBL/GenBank/DDBJ whole genome shotgun (WGS) entry which is preliminary data.</text>
</comment>
<proteinExistence type="predicted"/>
<evidence type="ECO:0000256" key="1">
    <source>
        <dbReference type="SAM" id="MobiDB-lite"/>
    </source>
</evidence>
<evidence type="ECO:0000256" key="2">
    <source>
        <dbReference type="SAM" id="SignalP"/>
    </source>
</evidence>
<feature type="compositionally biased region" description="Polar residues" evidence="1">
    <location>
        <begin position="76"/>
        <end position="88"/>
    </location>
</feature>
<feature type="region of interest" description="Disordered" evidence="1">
    <location>
        <begin position="76"/>
        <end position="105"/>
    </location>
</feature>